<evidence type="ECO:0000256" key="5">
    <source>
        <dbReference type="ARBA" id="ARBA00022970"/>
    </source>
</evidence>
<protein>
    <submittedName>
        <fullName evidence="7">Amino acid/amide ABC transporter ATP-binding protein 2 (HAAT family)</fullName>
    </submittedName>
</protein>
<dbReference type="InterPro" id="IPR003439">
    <property type="entry name" value="ABC_transporter-like_ATP-bd"/>
</dbReference>
<comment type="similarity">
    <text evidence="1">Belongs to the ABC transporter superfamily.</text>
</comment>
<gene>
    <name evidence="7" type="ORF">C7476_111157</name>
</gene>
<keyword evidence="2" id="KW-0813">Transport</keyword>
<dbReference type="AlphaFoldDB" id="A0A368YM83"/>
<evidence type="ECO:0000256" key="2">
    <source>
        <dbReference type="ARBA" id="ARBA00022448"/>
    </source>
</evidence>
<evidence type="ECO:0000313" key="7">
    <source>
        <dbReference type="EMBL" id="RCW81295.1"/>
    </source>
</evidence>
<evidence type="ECO:0000313" key="8">
    <source>
        <dbReference type="Proteomes" id="UP000253324"/>
    </source>
</evidence>
<dbReference type="EMBL" id="QPJM01000011">
    <property type="protein sequence ID" value="RCW81295.1"/>
    <property type="molecule type" value="Genomic_DNA"/>
</dbReference>
<dbReference type="GO" id="GO:0015658">
    <property type="term" value="F:branched-chain amino acid transmembrane transporter activity"/>
    <property type="evidence" value="ECO:0007669"/>
    <property type="project" value="TreeGrafter"/>
</dbReference>
<dbReference type="InterPro" id="IPR027417">
    <property type="entry name" value="P-loop_NTPase"/>
</dbReference>
<dbReference type="InterPro" id="IPR003593">
    <property type="entry name" value="AAA+_ATPase"/>
</dbReference>
<dbReference type="SMART" id="SM00382">
    <property type="entry name" value="AAA"/>
    <property type="match status" value="1"/>
</dbReference>
<evidence type="ECO:0000259" key="6">
    <source>
        <dbReference type="PROSITE" id="PS50893"/>
    </source>
</evidence>
<organism evidence="7 8">
    <name type="scientific">Phyllobacterium bourgognense</name>
    <dbReference type="NCBI Taxonomy" id="314236"/>
    <lineage>
        <taxon>Bacteria</taxon>
        <taxon>Pseudomonadati</taxon>
        <taxon>Pseudomonadota</taxon>
        <taxon>Alphaproteobacteria</taxon>
        <taxon>Hyphomicrobiales</taxon>
        <taxon>Phyllobacteriaceae</taxon>
        <taxon>Phyllobacterium</taxon>
    </lineage>
</organism>
<dbReference type="GO" id="GO:0005524">
    <property type="term" value="F:ATP binding"/>
    <property type="evidence" value="ECO:0007669"/>
    <property type="project" value="UniProtKB-KW"/>
</dbReference>
<comment type="caution">
    <text evidence="7">The sequence shown here is derived from an EMBL/GenBank/DDBJ whole genome shotgun (WGS) entry which is preliminary data.</text>
</comment>
<dbReference type="OrthoDB" id="9776369at2"/>
<dbReference type="SUPFAM" id="SSF52540">
    <property type="entry name" value="P-loop containing nucleoside triphosphate hydrolases"/>
    <property type="match status" value="1"/>
</dbReference>
<proteinExistence type="inferred from homology"/>
<keyword evidence="5" id="KW-0029">Amino-acid transport</keyword>
<name>A0A368YM83_9HYPH</name>
<dbReference type="GO" id="GO:0015807">
    <property type="term" value="P:L-amino acid transport"/>
    <property type="evidence" value="ECO:0007669"/>
    <property type="project" value="TreeGrafter"/>
</dbReference>
<reference evidence="7 8" key="1">
    <citation type="submission" date="2018-07" db="EMBL/GenBank/DDBJ databases">
        <title>Genomic Encyclopedia of Type Strains, Phase III (KMG-III): the genomes of soil and plant-associated and newly described type strains.</title>
        <authorList>
            <person name="Whitman W."/>
        </authorList>
    </citation>
    <scope>NUCLEOTIDE SEQUENCE [LARGE SCALE GENOMIC DNA]</scope>
    <source>
        <strain evidence="7 8">31-25a</strain>
    </source>
</reference>
<evidence type="ECO:0000256" key="3">
    <source>
        <dbReference type="ARBA" id="ARBA00022741"/>
    </source>
</evidence>
<keyword evidence="4 7" id="KW-0067">ATP-binding</keyword>
<dbReference type="PANTHER" id="PTHR43820">
    <property type="entry name" value="HIGH-AFFINITY BRANCHED-CHAIN AMINO ACID TRANSPORT ATP-BINDING PROTEIN LIVF"/>
    <property type="match status" value="1"/>
</dbReference>
<dbReference type="Pfam" id="PF00005">
    <property type="entry name" value="ABC_tran"/>
    <property type="match status" value="1"/>
</dbReference>
<accession>A0A368YM83</accession>
<feature type="domain" description="ABC transporter" evidence="6">
    <location>
        <begin position="7"/>
        <end position="237"/>
    </location>
</feature>
<dbReference type="Proteomes" id="UP000253324">
    <property type="component" value="Unassembled WGS sequence"/>
</dbReference>
<dbReference type="RefSeq" id="WP_114431366.1">
    <property type="nucleotide sequence ID" value="NZ_QPJM01000011.1"/>
</dbReference>
<dbReference type="PANTHER" id="PTHR43820:SF5">
    <property type="entry name" value="HIGH-AFFINITY BRANCHED-CHAIN AMINO ACID TRANSPORT ATP-BINDING PROTEIN"/>
    <property type="match status" value="1"/>
</dbReference>
<dbReference type="Gene3D" id="3.40.50.300">
    <property type="entry name" value="P-loop containing nucleotide triphosphate hydrolases"/>
    <property type="match status" value="1"/>
</dbReference>
<dbReference type="GO" id="GO:0016887">
    <property type="term" value="F:ATP hydrolysis activity"/>
    <property type="evidence" value="ECO:0007669"/>
    <property type="project" value="InterPro"/>
</dbReference>
<sequence>MRSEVILETIGLWSGYGGKPVLQGVDLTVREGEIVAIIGRNGVGKSTLIKSLIGLLPSDKGSVLFRTKPIDALAAYLRARLGIGYVPQGRDVFPRMSVLENIAVGEAIGGTVSKDMLTAIFHFFPILLERKNQLAGTLSGGQQQQLAIGRVLMGAPSLVLLDEPSEGIQPNIVQDIARIMVELNRTTGVTIVFVEQNIDMIRAMAQRCYVMDKGRVVAELTKEMLQDRETVRRYLSV</sequence>
<dbReference type="InterPro" id="IPR052156">
    <property type="entry name" value="BCAA_Transport_ATP-bd_LivF"/>
</dbReference>
<dbReference type="CDD" id="cd03224">
    <property type="entry name" value="ABC_TM1139_LivF_branched"/>
    <property type="match status" value="1"/>
</dbReference>
<dbReference type="PROSITE" id="PS50893">
    <property type="entry name" value="ABC_TRANSPORTER_2"/>
    <property type="match status" value="1"/>
</dbReference>
<evidence type="ECO:0000256" key="1">
    <source>
        <dbReference type="ARBA" id="ARBA00005417"/>
    </source>
</evidence>
<keyword evidence="3" id="KW-0547">Nucleotide-binding</keyword>
<keyword evidence="8" id="KW-1185">Reference proteome</keyword>
<evidence type="ECO:0000256" key="4">
    <source>
        <dbReference type="ARBA" id="ARBA00022840"/>
    </source>
</evidence>